<name>A0AAV0GA01_9ASTE</name>
<dbReference type="AlphaFoldDB" id="A0AAV0GA01"/>
<reference evidence="1" key="1">
    <citation type="submission" date="2022-07" db="EMBL/GenBank/DDBJ databases">
        <authorList>
            <person name="Macas J."/>
            <person name="Novak P."/>
            <person name="Neumann P."/>
        </authorList>
    </citation>
    <scope>NUCLEOTIDE SEQUENCE</scope>
</reference>
<gene>
    <name evidence="1" type="ORF">CEPIT_LOCUS41574</name>
</gene>
<protein>
    <submittedName>
        <fullName evidence="1">Uncharacterized protein</fullName>
    </submittedName>
</protein>
<sequence>MFVLVDDVLLLLDEKGLKSQNRTKGHIIRKERSPTRWAACCALDSYPETVEWSKSSPIKSLLMYNKLIKGVGGEVFSGKAVGVKSKCQRGCNGAYSRSSGEGYVCRLGR</sequence>
<comment type="caution">
    <text evidence="1">The sequence shown here is derived from an EMBL/GenBank/DDBJ whole genome shotgun (WGS) entry which is preliminary data.</text>
</comment>
<keyword evidence="2" id="KW-1185">Reference proteome</keyword>
<dbReference type="EMBL" id="CAMAPF010001068">
    <property type="protein sequence ID" value="CAH9144614.1"/>
    <property type="molecule type" value="Genomic_DNA"/>
</dbReference>
<dbReference type="Proteomes" id="UP001152523">
    <property type="component" value="Unassembled WGS sequence"/>
</dbReference>
<organism evidence="1 2">
    <name type="scientific">Cuscuta epithymum</name>
    <dbReference type="NCBI Taxonomy" id="186058"/>
    <lineage>
        <taxon>Eukaryota</taxon>
        <taxon>Viridiplantae</taxon>
        <taxon>Streptophyta</taxon>
        <taxon>Embryophyta</taxon>
        <taxon>Tracheophyta</taxon>
        <taxon>Spermatophyta</taxon>
        <taxon>Magnoliopsida</taxon>
        <taxon>eudicotyledons</taxon>
        <taxon>Gunneridae</taxon>
        <taxon>Pentapetalae</taxon>
        <taxon>asterids</taxon>
        <taxon>lamiids</taxon>
        <taxon>Solanales</taxon>
        <taxon>Convolvulaceae</taxon>
        <taxon>Cuscuteae</taxon>
        <taxon>Cuscuta</taxon>
        <taxon>Cuscuta subgen. Cuscuta</taxon>
    </lineage>
</organism>
<evidence type="ECO:0000313" key="1">
    <source>
        <dbReference type="EMBL" id="CAH9144614.1"/>
    </source>
</evidence>
<proteinExistence type="predicted"/>
<evidence type="ECO:0000313" key="2">
    <source>
        <dbReference type="Proteomes" id="UP001152523"/>
    </source>
</evidence>
<accession>A0AAV0GA01</accession>